<evidence type="ECO:0000256" key="4">
    <source>
        <dbReference type="ARBA" id="ARBA00022741"/>
    </source>
</evidence>
<dbReference type="GO" id="GO:0005829">
    <property type="term" value="C:cytosol"/>
    <property type="evidence" value="ECO:0007669"/>
    <property type="project" value="TreeGrafter"/>
</dbReference>
<dbReference type="GO" id="GO:0009102">
    <property type="term" value="P:biotin biosynthetic process"/>
    <property type="evidence" value="ECO:0007669"/>
    <property type="project" value="UniProtKB-UniPathway"/>
</dbReference>
<dbReference type="Gene3D" id="3.40.50.300">
    <property type="entry name" value="P-loop containing nucleotide triphosphate hydrolases"/>
    <property type="match status" value="1"/>
</dbReference>
<dbReference type="EMBL" id="UOYP01000639">
    <property type="protein sequence ID" value="VAY89447.1"/>
    <property type="molecule type" value="Genomic_DNA"/>
</dbReference>
<dbReference type="AlphaFoldDB" id="A0A3P3ZRC6"/>
<dbReference type="NCBIfam" id="TIGR00347">
    <property type="entry name" value="bioD"/>
    <property type="match status" value="1"/>
</dbReference>
<dbReference type="UniPathway" id="UPA00078"/>
<dbReference type="InterPro" id="IPR027417">
    <property type="entry name" value="P-loop_NTPase"/>
</dbReference>
<dbReference type="GO" id="GO:0004141">
    <property type="term" value="F:dethiobiotin synthase activity"/>
    <property type="evidence" value="ECO:0007669"/>
    <property type="project" value="UniProtKB-EC"/>
</dbReference>
<dbReference type="PANTHER" id="PTHR43210:SF5">
    <property type="entry name" value="DETHIOBIOTIN SYNTHETASE"/>
    <property type="match status" value="1"/>
</dbReference>
<evidence type="ECO:0000256" key="5">
    <source>
        <dbReference type="ARBA" id="ARBA00022756"/>
    </source>
</evidence>
<evidence type="ECO:0000256" key="6">
    <source>
        <dbReference type="ARBA" id="ARBA00022840"/>
    </source>
</evidence>
<keyword evidence="7" id="KW-0460">Magnesium</keyword>
<dbReference type="PANTHER" id="PTHR43210">
    <property type="entry name" value="DETHIOBIOTIN SYNTHETASE"/>
    <property type="match status" value="1"/>
</dbReference>
<keyword evidence="2 8" id="KW-0436">Ligase</keyword>
<evidence type="ECO:0000313" key="8">
    <source>
        <dbReference type="EMBL" id="VAY89447.1"/>
    </source>
</evidence>
<keyword evidence="4" id="KW-0547">Nucleotide-binding</keyword>
<keyword evidence="3" id="KW-0479">Metal-binding</keyword>
<accession>A0A3P3ZRC6</accession>
<gene>
    <name evidence="8" type="primary">bioD</name>
    <name evidence="8" type="ORF">CARN8_6740002</name>
</gene>
<dbReference type="SUPFAM" id="SSF52540">
    <property type="entry name" value="P-loop containing nucleoside triphosphate hydrolases"/>
    <property type="match status" value="1"/>
</dbReference>
<protein>
    <submittedName>
        <fullName evidence="8">ATP-dependent dethiobiotin synthetase BioD</fullName>
        <ecNumber evidence="8">6.3.3.3</ecNumber>
    </submittedName>
</protein>
<dbReference type="CDD" id="cd03109">
    <property type="entry name" value="DTBS"/>
    <property type="match status" value="1"/>
</dbReference>
<proteinExistence type="inferred from homology"/>
<reference evidence="8" key="1">
    <citation type="submission" date="2018-10" db="EMBL/GenBank/DDBJ databases">
        <authorList>
            <person name="Plewniak F."/>
        </authorList>
    </citation>
    <scope>NUCLEOTIDE SEQUENCE</scope>
</reference>
<dbReference type="PIRSF" id="PIRSF006755">
    <property type="entry name" value="DTB_synth"/>
    <property type="match status" value="1"/>
</dbReference>
<name>A0A3P3ZRC6_9ZZZZ</name>
<sequence>MRGWFVLGTDTGVGKSRVACALLEGVRREGLHGLGMKPVATGFFRQGDRWVNEDVELLKHYGDSTLKHSGGRVPEEWINPYGFEPPIAPHLAAHRQGVNLSFGVMRTAYQHLQSETDCLVVEGAGGVLVPLGEEGDMVDLAQSFALPVILVVGLRLGCLNHALLSAEALQHRSLPWAGWIANCLSPDLEEEEGQIRTLQARLPEPFLGRYPYGMPPELGYTALHWESLRKSPRSAV</sequence>
<evidence type="ECO:0000256" key="7">
    <source>
        <dbReference type="ARBA" id="ARBA00022842"/>
    </source>
</evidence>
<dbReference type="GO" id="GO:0005524">
    <property type="term" value="F:ATP binding"/>
    <property type="evidence" value="ECO:0007669"/>
    <property type="project" value="UniProtKB-KW"/>
</dbReference>
<dbReference type="FunFam" id="3.40.50.300:FF:000292">
    <property type="entry name" value="ATP-dependent dethiobiotin synthetase BioD"/>
    <property type="match status" value="1"/>
</dbReference>
<dbReference type="HAMAP" id="MF_00336">
    <property type="entry name" value="BioD"/>
    <property type="match status" value="1"/>
</dbReference>
<evidence type="ECO:0000256" key="1">
    <source>
        <dbReference type="ARBA" id="ARBA00022490"/>
    </source>
</evidence>
<dbReference type="GO" id="GO:0000287">
    <property type="term" value="F:magnesium ion binding"/>
    <property type="evidence" value="ECO:0007669"/>
    <property type="project" value="InterPro"/>
</dbReference>
<keyword evidence="5" id="KW-0093">Biotin biosynthesis</keyword>
<dbReference type="EC" id="6.3.3.3" evidence="8"/>
<dbReference type="GO" id="GO:0042803">
    <property type="term" value="F:protein homodimerization activity"/>
    <property type="evidence" value="ECO:0007669"/>
    <property type="project" value="UniProtKB-ARBA"/>
</dbReference>
<organism evidence="8">
    <name type="scientific">mine drainage metagenome</name>
    <dbReference type="NCBI Taxonomy" id="410659"/>
    <lineage>
        <taxon>unclassified sequences</taxon>
        <taxon>metagenomes</taxon>
        <taxon>ecological metagenomes</taxon>
    </lineage>
</organism>
<keyword evidence="6" id="KW-0067">ATP-binding</keyword>
<evidence type="ECO:0000256" key="3">
    <source>
        <dbReference type="ARBA" id="ARBA00022723"/>
    </source>
</evidence>
<keyword evidence="1" id="KW-0963">Cytoplasm</keyword>
<dbReference type="InterPro" id="IPR004472">
    <property type="entry name" value="DTB_synth_BioD"/>
</dbReference>
<dbReference type="Pfam" id="PF13500">
    <property type="entry name" value="AAA_26"/>
    <property type="match status" value="1"/>
</dbReference>
<evidence type="ECO:0000256" key="2">
    <source>
        <dbReference type="ARBA" id="ARBA00022598"/>
    </source>
</evidence>